<dbReference type="PROSITE" id="PS51318">
    <property type="entry name" value="TAT"/>
    <property type="match status" value="1"/>
</dbReference>
<sequence length="150" mass="14308">MTQTGDSLMAQAPRHAAPRPPRRSLLRAGLTVAAVGAALAAGAGAAQAAPDAALPAGVGQPADGTEAAPTAGQALVGALTHSAAGGLGPAKNVQLDPLAGTSADPLNNTIGTQLADFRPVHTGLVTAPLANGGATKDLPVAGRALGLLPG</sequence>
<comment type="caution">
    <text evidence="3">The sequence shown here is derived from an EMBL/GenBank/DDBJ whole genome shotgun (WGS) entry which is preliminary data.</text>
</comment>
<reference evidence="3 4" key="1">
    <citation type="submission" date="2020-08" db="EMBL/GenBank/DDBJ databases">
        <title>Genomic Encyclopedia of Type Strains, Phase IV (KMG-IV): sequencing the most valuable type-strain genomes for metagenomic binning, comparative biology and taxonomic classification.</title>
        <authorList>
            <person name="Goeker M."/>
        </authorList>
    </citation>
    <scope>NUCLEOTIDE SEQUENCE [LARGE SCALE GENOMIC DNA]</scope>
    <source>
        <strain evidence="3 4">DSM 40141</strain>
    </source>
</reference>
<dbReference type="RefSeq" id="WP_229923332.1">
    <property type="nucleotide sequence ID" value="NZ_BNBN01000004.1"/>
</dbReference>
<feature type="signal peptide" evidence="2">
    <location>
        <begin position="1"/>
        <end position="48"/>
    </location>
</feature>
<evidence type="ECO:0000313" key="3">
    <source>
        <dbReference type="EMBL" id="MBB6435087.1"/>
    </source>
</evidence>
<dbReference type="AlphaFoldDB" id="A0A7X0LNP5"/>
<proteinExistence type="predicted"/>
<name>A0A7X0LNP5_9ACTN</name>
<evidence type="ECO:0000313" key="4">
    <source>
        <dbReference type="Proteomes" id="UP000540423"/>
    </source>
</evidence>
<keyword evidence="2" id="KW-0732">Signal</keyword>
<dbReference type="Proteomes" id="UP000540423">
    <property type="component" value="Unassembled WGS sequence"/>
</dbReference>
<dbReference type="InterPro" id="IPR006311">
    <property type="entry name" value="TAT_signal"/>
</dbReference>
<evidence type="ECO:0000256" key="1">
    <source>
        <dbReference type="SAM" id="MobiDB-lite"/>
    </source>
</evidence>
<gene>
    <name evidence="3" type="ORF">HNQ79_001538</name>
</gene>
<evidence type="ECO:0000256" key="2">
    <source>
        <dbReference type="SAM" id="SignalP"/>
    </source>
</evidence>
<accession>A0A7X0LNP5</accession>
<protein>
    <recommendedName>
        <fullName evidence="5">Secreted protein</fullName>
    </recommendedName>
</protein>
<dbReference type="EMBL" id="JACHEM010000003">
    <property type="protein sequence ID" value="MBB6435087.1"/>
    <property type="molecule type" value="Genomic_DNA"/>
</dbReference>
<feature type="region of interest" description="Disordered" evidence="1">
    <location>
        <begin position="1"/>
        <end position="21"/>
    </location>
</feature>
<keyword evidence="4" id="KW-1185">Reference proteome</keyword>
<evidence type="ECO:0008006" key="5">
    <source>
        <dbReference type="Google" id="ProtNLM"/>
    </source>
</evidence>
<feature type="chain" id="PRO_5031524432" description="Secreted protein" evidence="2">
    <location>
        <begin position="49"/>
        <end position="150"/>
    </location>
</feature>
<organism evidence="3 4">
    <name type="scientific">Streptomyces candidus</name>
    <dbReference type="NCBI Taxonomy" id="67283"/>
    <lineage>
        <taxon>Bacteria</taxon>
        <taxon>Bacillati</taxon>
        <taxon>Actinomycetota</taxon>
        <taxon>Actinomycetes</taxon>
        <taxon>Kitasatosporales</taxon>
        <taxon>Streptomycetaceae</taxon>
        <taxon>Streptomyces</taxon>
    </lineage>
</organism>